<organism evidence="1 2">
    <name type="scientific">Athelia psychrophila</name>
    <dbReference type="NCBI Taxonomy" id="1759441"/>
    <lineage>
        <taxon>Eukaryota</taxon>
        <taxon>Fungi</taxon>
        <taxon>Dikarya</taxon>
        <taxon>Basidiomycota</taxon>
        <taxon>Agaricomycotina</taxon>
        <taxon>Agaricomycetes</taxon>
        <taxon>Agaricomycetidae</taxon>
        <taxon>Atheliales</taxon>
        <taxon>Atheliaceae</taxon>
        <taxon>Athelia</taxon>
    </lineage>
</organism>
<name>A0A166ISN0_9AGAM</name>
<sequence>MVANSVVSFFEPVESICGEDTPKQVIDYIANRGRQQPKIVADMIEGRVRKQLCVVVTVVHPITWIEFLPIEYDTLHTNHKHLNGKFQGFLPTSQNRHLGTFERLAEKLSPGPTLDEETAKALAEATLRHIREISPTAAFIREMVSWHPKQCAAFQDYA</sequence>
<protein>
    <submittedName>
        <fullName evidence="1">Uncharacterized protein</fullName>
    </submittedName>
</protein>
<keyword evidence="2" id="KW-1185">Reference proteome</keyword>
<gene>
    <name evidence="1" type="ORF">FIBSPDRAFT_892097</name>
</gene>
<reference evidence="1 2" key="1">
    <citation type="journal article" date="2016" name="Mol. Biol. Evol.">
        <title>Comparative Genomics of Early-Diverging Mushroom-Forming Fungi Provides Insights into the Origins of Lignocellulose Decay Capabilities.</title>
        <authorList>
            <person name="Nagy L.G."/>
            <person name="Riley R."/>
            <person name="Tritt A."/>
            <person name="Adam C."/>
            <person name="Daum C."/>
            <person name="Floudas D."/>
            <person name="Sun H."/>
            <person name="Yadav J.S."/>
            <person name="Pangilinan J."/>
            <person name="Larsson K.H."/>
            <person name="Matsuura K."/>
            <person name="Barry K."/>
            <person name="Labutti K."/>
            <person name="Kuo R."/>
            <person name="Ohm R.A."/>
            <person name="Bhattacharya S.S."/>
            <person name="Shirouzu T."/>
            <person name="Yoshinaga Y."/>
            <person name="Martin F.M."/>
            <person name="Grigoriev I.V."/>
            <person name="Hibbett D.S."/>
        </authorList>
    </citation>
    <scope>NUCLEOTIDE SEQUENCE [LARGE SCALE GENOMIC DNA]</scope>
    <source>
        <strain evidence="1 2">CBS 109695</strain>
    </source>
</reference>
<dbReference type="EMBL" id="KV417557">
    <property type="protein sequence ID" value="KZP20129.1"/>
    <property type="molecule type" value="Genomic_DNA"/>
</dbReference>
<evidence type="ECO:0000313" key="1">
    <source>
        <dbReference type="EMBL" id="KZP20129.1"/>
    </source>
</evidence>
<proteinExistence type="predicted"/>
<evidence type="ECO:0000313" key="2">
    <source>
        <dbReference type="Proteomes" id="UP000076532"/>
    </source>
</evidence>
<accession>A0A166ISN0</accession>
<dbReference type="Proteomes" id="UP000076532">
    <property type="component" value="Unassembled WGS sequence"/>
</dbReference>
<dbReference type="AlphaFoldDB" id="A0A166ISN0"/>